<dbReference type="OrthoDB" id="3045089at2759"/>
<name>A0A6A7BLP0_9PLEO</name>
<keyword evidence="3" id="KW-1185">Reference proteome</keyword>
<reference evidence="2" key="1">
    <citation type="submission" date="2020-01" db="EMBL/GenBank/DDBJ databases">
        <authorList>
            <consortium name="DOE Joint Genome Institute"/>
            <person name="Haridas S."/>
            <person name="Albert R."/>
            <person name="Binder M."/>
            <person name="Bloem J."/>
            <person name="Labutti K."/>
            <person name="Salamov A."/>
            <person name="Andreopoulos B."/>
            <person name="Baker S.E."/>
            <person name="Barry K."/>
            <person name="Bills G."/>
            <person name="Bluhm B.H."/>
            <person name="Cannon C."/>
            <person name="Castanera R."/>
            <person name="Culley D.E."/>
            <person name="Daum C."/>
            <person name="Ezra D."/>
            <person name="Gonzalez J.B."/>
            <person name="Henrissat B."/>
            <person name="Kuo A."/>
            <person name="Liang C."/>
            <person name="Lipzen A."/>
            <person name="Lutzoni F."/>
            <person name="Magnuson J."/>
            <person name="Mondo S."/>
            <person name="Nolan M."/>
            <person name="Ohm R."/>
            <person name="Pangilinan J."/>
            <person name="Park H.-J."/>
            <person name="Ramirez L."/>
            <person name="Alfaro M."/>
            <person name="Sun H."/>
            <person name="Tritt A."/>
            <person name="Yoshinaga Y."/>
            <person name="Zwiers L.-H."/>
            <person name="Turgeon B.G."/>
            <person name="Goodwin S.B."/>
            <person name="Spatafora J.W."/>
            <person name="Crous P.W."/>
            <person name="Grigoriev I.V."/>
        </authorList>
    </citation>
    <scope>NUCLEOTIDE SEQUENCE</scope>
    <source>
        <strain evidence="2">IPT5</strain>
    </source>
</reference>
<sequence length="343" mass="39335">MSFGVSIGDFIAVSKLIKDISDCLRTGAVKTEYQAILHILELLEKALCHLDTLRDDPSSPGRVDFVKIIRLSCRHWLKAFLDKIESYDKTFGTRSQPGFFSHTSHKLKWTSHQRELEAFKTQLIVHIGVINMELEQRNLACVEQIKSQLEVHDTHINKRLDDTRVLLENAKKTSDTQALLMDNLQSMFTLLFFFVFGELRKSLQALSQMLIQNQSGTQEVLMQLRQNASIPPVICSMDFYIVEDAVGRFTRIPSEWDFASIDAHIQHRFKAGPGSREVLRGHYEFCRVDRRSQTITTTIGLIPGMRILMIVIILTLRPTDMIYPFHGCWSEEVTPCTNGGFTW</sequence>
<gene>
    <name evidence="2" type="ORF">T440DRAFT_384380</name>
</gene>
<keyword evidence="1" id="KW-0812">Transmembrane</keyword>
<feature type="transmembrane region" description="Helical" evidence="1">
    <location>
        <begin position="295"/>
        <end position="316"/>
    </location>
</feature>
<evidence type="ECO:0008006" key="4">
    <source>
        <dbReference type="Google" id="ProtNLM"/>
    </source>
</evidence>
<protein>
    <recommendedName>
        <fullName evidence="4">Fungal N-terminal domain-containing protein</fullName>
    </recommendedName>
</protein>
<proteinExistence type="predicted"/>
<dbReference type="PANTHER" id="PTHR38886">
    <property type="entry name" value="SESA DOMAIN-CONTAINING PROTEIN"/>
    <property type="match status" value="1"/>
</dbReference>
<evidence type="ECO:0000313" key="3">
    <source>
        <dbReference type="Proteomes" id="UP000799423"/>
    </source>
</evidence>
<keyword evidence="1" id="KW-0472">Membrane</keyword>
<evidence type="ECO:0000256" key="1">
    <source>
        <dbReference type="SAM" id="Phobius"/>
    </source>
</evidence>
<accession>A0A6A7BLP0</accession>
<evidence type="ECO:0000313" key="2">
    <source>
        <dbReference type="EMBL" id="KAF2856102.1"/>
    </source>
</evidence>
<dbReference type="AlphaFoldDB" id="A0A6A7BLP0"/>
<dbReference type="PANTHER" id="PTHR38886:SF1">
    <property type="entry name" value="NACHT-NTPASE AND P-LOOP NTPASES N-TERMINAL DOMAIN-CONTAINING PROTEIN"/>
    <property type="match status" value="1"/>
</dbReference>
<dbReference type="EMBL" id="MU006289">
    <property type="protein sequence ID" value="KAF2856102.1"/>
    <property type="molecule type" value="Genomic_DNA"/>
</dbReference>
<organism evidence="2 3">
    <name type="scientific">Plenodomus tracheiphilus IPT5</name>
    <dbReference type="NCBI Taxonomy" id="1408161"/>
    <lineage>
        <taxon>Eukaryota</taxon>
        <taxon>Fungi</taxon>
        <taxon>Dikarya</taxon>
        <taxon>Ascomycota</taxon>
        <taxon>Pezizomycotina</taxon>
        <taxon>Dothideomycetes</taxon>
        <taxon>Pleosporomycetidae</taxon>
        <taxon>Pleosporales</taxon>
        <taxon>Pleosporineae</taxon>
        <taxon>Leptosphaeriaceae</taxon>
        <taxon>Plenodomus</taxon>
    </lineage>
</organism>
<keyword evidence="1" id="KW-1133">Transmembrane helix</keyword>
<dbReference type="Proteomes" id="UP000799423">
    <property type="component" value="Unassembled WGS sequence"/>
</dbReference>